<dbReference type="InterPro" id="IPR003593">
    <property type="entry name" value="AAA+_ATPase"/>
</dbReference>
<dbReference type="KEGG" id="nav:JQS30_03645"/>
<organism evidence="3 4">
    <name type="scientific">Natronoglycomyces albus</name>
    <dbReference type="NCBI Taxonomy" id="2811108"/>
    <lineage>
        <taxon>Bacteria</taxon>
        <taxon>Bacillati</taxon>
        <taxon>Actinomycetota</taxon>
        <taxon>Actinomycetes</taxon>
        <taxon>Glycomycetales</taxon>
        <taxon>Glycomycetaceae</taxon>
        <taxon>Natronoglycomyces</taxon>
    </lineage>
</organism>
<keyword evidence="3" id="KW-0547">Nucleotide-binding</keyword>
<dbReference type="PANTHER" id="PTHR30121">
    <property type="entry name" value="UNCHARACTERIZED PROTEIN YJGR-RELATED"/>
    <property type="match status" value="1"/>
</dbReference>
<dbReference type="InterPro" id="IPR027417">
    <property type="entry name" value="P-loop_NTPase"/>
</dbReference>
<name>A0A895XRQ9_9ACTN</name>
<dbReference type="PANTHER" id="PTHR30121:SF6">
    <property type="entry name" value="SLR6007 PROTEIN"/>
    <property type="match status" value="1"/>
</dbReference>
<proteinExistence type="predicted"/>
<dbReference type="InterPro" id="IPR051162">
    <property type="entry name" value="T4SS_component"/>
</dbReference>
<evidence type="ECO:0000313" key="3">
    <source>
        <dbReference type="EMBL" id="QSB06029.1"/>
    </source>
</evidence>
<dbReference type="RefSeq" id="WP_213172040.1">
    <property type="nucleotide sequence ID" value="NZ_CP070496.1"/>
</dbReference>
<dbReference type="Gene3D" id="3.40.50.300">
    <property type="entry name" value="P-loop containing nucleotide triphosphate hydrolases"/>
    <property type="match status" value="2"/>
</dbReference>
<feature type="region of interest" description="Disordered" evidence="1">
    <location>
        <begin position="604"/>
        <end position="672"/>
    </location>
</feature>
<gene>
    <name evidence="3" type="ORF">JQS30_03645</name>
</gene>
<keyword evidence="4" id="KW-1185">Reference proteome</keyword>
<feature type="compositionally biased region" description="Polar residues" evidence="1">
    <location>
        <begin position="641"/>
        <end position="658"/>
    </location>
</feature>
<protein>
    <submittedName>
        <fullName evidence="3">ATP-binding protein</fullName>
    </submittedName>
</protein>
<dbReference type="SMART" id="SM00382">
    <property type="entry name" value="AAA"/>
    <property type="match status" value="1"/>
</dbReference>
<evidence type="ECO:0000259" key="2">
    <source>
        <dbReference type="SMART" id="SM00382"/>
    </source>
</evidence>
<dbReference type="Proteomes" id="UP000662939">
    <property type="component" value="Chromosome"/>
</dbReference>
<accession>A0A895XRQ9</accession>
<keyword evidence="3" id="KW-0067">ATP-binding</keyword>
<dbReference type="SUPFAM" id="SSF52540">
    <property type="entry name" value="P-loop containing nucleoside triphosphate hydrolases"/>
    <property type="match status" value="1"/>
</dbReference>
<dbReference type="InterPro" id="IPR002789">
    <property type="entry name" value="HerA_central"/>
</dbReference>
<reference evidence="3" key="1">
    <citation type="submission" date="2021-02" db="EMBL/GenBank/DDBJ databases">
        <title>Natronoglycomyces albus gen. nov., sp. nov, a haloalkaliphilic actinobacterium from a soda solonchak soil.</title>
        <authorList>
            <person name="Sorokin D.Y."/>
            <person name="Khijniak T.V."/>
            <person name="Zakharycheva A.P."/>
            <person name="Boueva O.V."/>
            <person name="Ariskina E.V."/>
            <person name="Hahnke R.L."/>
            <person name="Bunk B."/>
            <person name="Sproer C."/>
            <person name="Schumann P."/>
            <person name="Evtushenko L.I."/>
            <person name="Kublanov I.V."/>
        </authorList>
    </citation>
    <scope>NUCLEOTIDE SEQUENCE</scope>
    <source>
        <strain evidence="3">DSM 106290</strain>
    </source>
</reference>
<evidence type="ECO:0000313" key="4">
    <source>
        <dbReference type="Proteomes" id="UP000662939"/>
    </source>
</evidence>
<dbReference type="GO" id="GO:0005524">
    <property type="term" value="F:ATP binding"/>
    <property type="evidence" value="ECO:0007669"/>
    <property type="project" value="UniProtKB-KW"/>
</dbReference>
<dbReference type="AlphaFoldDB" id="A0A895XRQ9"/>
<feature type="compositionally biased region" description="Pro residues" evidence="1">
    <location>
        <begin position="610"/>
        <end position="632"/>
    </location>
</feature>
<dbReference type="EMBL" id="CP070496">
    <property type="protein sequence ID" value="QSB06029.1"/>
    <property type="molecule type" value="Genomic_DNA"/>
</dbReference>
<evidence type="ECO:0000256" key="1">
    <source>
        <dbReference type="SAM" id="MobiDB-lite"/>
    </source>
</evidence>
<dbReference type="Pfam" id="PF01935">
    <property type="entry name" value="DUF87"/>
    <property type="match status" value="1"/>
</dbReference>
<feature type="domain" description="AAA+ ATPase" evidence="2">
    <location>
        <begin position="684"/>
        <end position="1028"/>
    </location>
</feature>
<sequence length="1071" mass="116526">MSQEQLRALREVRISWAVSRSGVWDDVPHVPDINAEALLAIDRTISESIERKDPLGLPIVANMGAGKSHCLAIARQRIQRADGFFFILELGLQRDFWDEVRGYLVECLSKQHEHGDSQLHFLLSRLLDQCQVSENTAKAVLSGASLRADHVGEFVTALRRTHPHVKKDAGNTLAALAVYNCEESPIADVAESYLRGEDDLVTDRSQWHMSPSHMDSRRFAEALSTVLSLVGPTLLCADQFDKTTEESHTATGQISSGTDLEAAPLARFGNALMSVRETMSHTAVVLSCLPTMWDAFRRHAVATARHRFREPSQLGPLPSPQAAAAMVRSYLAPVYQSIGFTPPYSTWPVASEAFADAVEFGARKLLEVVQLHIDQCVESGQVVELNSILHAARASHPVVDAASEDDVASVEALFQRYRNEADISTVLDKNSEDSVVPDLLHGGVEAMLSERGLPAGSYRLTRAKPSRKPLGWHLQFSIDADDGSDAPLHWTIGFNAHDHGRAIINRINLLRTTAKVDPGTKKRRALLVATGAWSQTPGVVAALEQFKHAGGRFIDYEMGNDIRTLKALEQLERERPPGWQTWLRRYRPASATGLYREIFGEEAGHASPCEPQPEPDADPPQTPSMPTTPPSDPAIRDWTPFGSSPASTASSKTQQAESQAIHDSGIPLGYEKSGKPMTVPLETLRKHVAVFAGSGSGKTVLLRRLIEECALRGVSAIVVDSNNDLARLGQAWPTRPEGWLAGDGDRAERYLSGTEVLVWTPGRSQGRPLALQPLPDFRGIEADSDEFTDAVDSAMEVLAPRAGSRRATKDAAVREAVLRSAVAHFARRDPSGHLRAFIAMLNELPEGVVELAKAEEHAHAMAQNLQAATINDPLFGGSGTPLDPSELLSPAPGRRARVSVVNLVGLSGEEQRQHFVNQLQLAVFGWAKRHPATSDLGALFVLDEAQTFVPSGKSTPCTASTKLLASQARKYGLGLIFATQAPKGIDNTVVGNAATQYFGYLNSPTQIDSVKEMARSKTSDVLDISRLKRGEFYAGSEGTSLLKLSSPMCLSHHPPSAPSAETVLDIARRDR</sequence>